<name>A0ABU9UUM5_9GAMM</name>
<dbReference type="InterPro" id="IPR011990">
    <property type="entry name" value="TPR-like_helical_dom_sf"/>
</dbReference>
<dbReference type="GO" id="GO:0016787">
    <property type="term" value="F:hydrolase activity"/>
    <property type="evidence" value="ECO:0007669"/>
    <property type="project" value="UniProtKB-KW"/>
</dbReference>
<keyword evidence="2 4" id="KW-0378">Hydrolase</keyword>
<dbReference type="Proteomes" id="UP001489333">
    <property type="component" value="Unassembled WGS sequence"/>
</dbReference>
<gene>
    <name evidence="4" type="ORF">AAGS29_15265</name>
</gene>
<proteinExistence type="inferred from homology"/>
<sequence>MRFLISLLFVFTVAISEASASVSSALDKVTIGENFIIHSEIIGEDRPISVYIPKGVNTGDSLYVIYLLDSEHHFHTVTGIVQSLVDYEQIPKTMVVGIQTTNRPRDYLPKINGEPQTKFQTFVKSKWPDSGQDKFLKFLNDELFPYIDKNYTTYPHRTIIGHSNGGTLALSALFERPELFNNYLAISANGWWSYDEIIQNSKKLIESNRPKQKLFISVAGEGSQFYTGTLELLTNMERNKPVNLDWKFEHYPERTHMSGILPAITSGLEYLYADVNFKITPELAKYANISVVKSYYSDLSKQFGFTVSAPVDIYVEFAEQQQMNLREEEALKTLEQFVRDYPEHSYAHMKLAQGYAKVKKFNQSYEGFVQALNLAKQQKKETNIIDALQDMVNQAQTKL</sequence>
<dbReference type="SUPFAM" id="SSF48452">
    <property type="entry name" value="TPR-like"/>
    <property type="match status" value="1"/>
</dbReference>
<dbReference type="Gene3D" id="3.40.50.1820">
    <property type="entry name" value="alpha/beta hydrolase"/>
    <property type="match status" value="1"/>
</dbReference>
<dbReference type="EMBL" id="JBCHKU010000022">
    <property type="protein sequence ID" value="MEM6249960.1"/>
    <property type="molecule type" value="Genomic_DNA"/>
</dbReference>
<evidence type="ECO:0000256" key="1">
    <source>
        <dbReference type="ARBA" id="ARBA00005622"/>
    </source>
</evidence>
<dbReference type="RefSeq" id="WP_107947158.1">
    <property type="nucleotide sequence ID" value="NZ_JAUOEV010000022.1"/>
</dbReference>
<reference evidence="4 5" key="1">
    <citation type="submission" date="2024-04" db="EMBL/GenBank/DDBJ databases">
        <title>Novel Shewanella species isolated from Baltic Sea sediments.</title>
        <authorList>
            <person name="Martin-Rodriguez A.J."/>
            <person name="Fernandez-Juarez V."/>
            <person name="Valeriano V.D."/>
            <person name="Mihindukulasooriya I."/>
            <person name="Ceresnova L."/>
            <person name="Joffre E."/>
            <person name="Jensie-Markopoulos S."/>
            <person name="Moore E.R.B."/>
            <person name="Sjoling A."/>
        </authorList>
    </citation>
    <scope>NUCLEOTIDE SEQUENCE [LARGE SCALE GENOMIC DNA]</scope>
    <source>
        <strain evidence="4 5">VAX-SP0-0CM-1</strain>
    </source>
</reference>
<dbReference type="SUPFAM" id="SSF53474">
    <property type="entry name" value="alpha/beta-Hydrolases"/>
    <property type="match status" value="1"/>
</dbReference>
<dbReference type="Pfam" id="PF00756">
    <property type="entry name" value="Esterase"/>
    <property type="match status" value="1"/>
</dbReference>
<accession>A0ABU9UUM5</accession>
<comment type="similarity">
    <text evidence="1">Belongs to the esterase D family.</text>
</comment>
<keyword evidence="5" id="KW-1185">Reference proteome</keyword>
<organism evidence="4 5">
    <name type="scientific">Shewanella vaxholmensis</name>
    <dbReference type="NCBI Taxonomy" id="3063535"/>
    <lineage>
        <taxon>Bacteria</taxon>
        <taxon>Pseudomonadati</taxon>
        <taxon>Pseudomonadota</taxon>
        <taxon>Gammaproteobacteria</taxon>
        <taxon>Alteromonadales</taxon>
        <taxon>Shewanellaceae</taxon>
        <taxon>Shewanella</taxon>
    </lineage>
</organism>
<dbReference type="PANTHER" id="PTHR40841:SF2">
    <property type="entry name" value="SIDEROPHORE-DEGRADING ESTERASE (EUROFUNG)"/>
    <property type="match status" value="1"/>
</dbReference>
<feature type="chain" id="PRO_5047457340" evidence="3">
    <location>
        <begin position="21"/>
        <end position="399"/>
    </location>
</feature>
<keyword evidence="3" id="KW-0732">Signal</keyword>
<feature type="signal peptide" evidence="3">
    <location>
        <begin position="1"/>
        <end position="20"/>
    </location>
</feature>
<evidence type="ECO:0000256" key="3">
    <source>
        <dbReference type="SAM" id="SignalP"/>
    </source>
</evidence>
<evidence type="ECO:0000313" key="4">
    <source>
        <dbReference type="EMBL" id="MEM6249960.1"/>
    </source>
</evidence>
<dbReference type="InterPro" id="IPR029058">
    <property type="entry name" value="AB_hydrolase_fold"/>
</dbReference>
<dbReference type="PANTHER" id="PTHR40841">
    <property type="entry name" value="SIDEROPHORE TRIACETYLFUSARININE C ESTERASE"/>
    <property type="match status" value="1"/>
</dbReference>
<evidence type="ECO:0000256" key="2">
    <source>
        <dbReference type="ARBA" id="ARBA00022801"/>
    </source>
</evidence>
<dbReference type="InterPro" id="IPR052558">
    <property type="entry name" value="Siderophore_Hydrolase_D"/>
</dbReference>
<dbReference type="InterPro" id="IPR000801">
    <property type="entry name" value="Esterase-like"/>
</dbReference>
<evidence type="ECO:0000313" key="5">
    <source>
        <dbReference type="Proteomes" id="UP001489333"/>
    </source>
</evidence>
<protein>
    <submittedName>
        <fullName evidence="4">Alpha/beta hydrolase-fold protein</fullName>
    </submittedName>
</protein>
<comment type="caution">
    <text evidence="4">The sequence shown here is derived from an EMBL/GenBank/DDBJ whole genome shotgun (WGS) entry which is preliminary data.</text>
</comment>